<dbReference type="EMBL" id="FNHI01000021">
    <property type="protein sequence ID" value="SDN17517.1"/>
    <property type="molecule type" value="Genomic_DNA"/>
</dbReference>
<accession>A0A1G9Z8P5</accession>
<dbReference type="SUPFAM" id="SSF88659">
    <property type="entry name" value="Sigma3 and sigma4 domains of RNA polymerase sigma factors"/>
    <property type="match status" value="1"/>
</dbReference>
<dbReference type="InterPro" id="IPR013324">
    <property type="entry name" value="RNA_pol_sigma_r3/r4-like"/>
</dbReference>
<organism evidence="1 2">
    <name type="scientific">Streptomyces wuyuanensis</name>
    <dbReference type="NCBI Taxonomy" id="1196353"/>
    <lineage>
        <taxon>Bacteria</taxon>
        <taxon>Bacillati</taxon>
        <taxon>Actinomycetota</taxon>
        <taxon>Actinomycetes</taxon>
        <taxon>Kitasatosporales</taxon>
        <taxon>Streptomycetaceae</taxon>
        <taxon>Streptomyces</taxon>
    </lineage>
</organism>
<sequence length="81" mass="9061">MPYRKRPQLPESVREAILTDVQLLHEASIAAERLFKMRVHLAVEQGLTTQELADRLGCSGQTVLNWRAQGAKYLAEKQGGS</sequence>
<gene>
    <name evidence="1" type="ORF">SAMN05444921_1218</name>
</gene>
<protein>
    <recommendedName>
        <fullName evidence="3">Homeodomain-like domain-containing protein</fullName>
    </recommendedName>
</protein>
<dbReference type="STRING" id="1196353.SAMN05444921_1218"/>
<proteinExistence type="predicted"/>
<name>A0A1G9Z8P5_9ACTN</name>
<reference evidence="2" key="1">
    <citation type="submission" date="2016-10" db="EMBL/GenBank/DDBJ databases">
        <authorList>
            <person name="Varghese N."/>
            <person name="Submissions S."/>
        </authorList>
    </citation>
    <scope>NUCLEOTIDE SEQUENCE [LARGE SCALE GENOMIC DNA]</scope>
    <source>
        <strain evidence="2">CGMCC 4.7042</strain>
    </source>
</reference>
<keyword evidence="2" id="KW-1185">Reference proteome</keyword>
<evidence type="ECO:0000313" key="1">
    <source>
        <dbReference type="EMBL" id="SDN17517.1"/>
    </source>
</evidence>
<dbReference type="AlphaFoldDB" id="A0A1G9Z8P5"/>
<dbReference type="Proteomes" id="UP000199063">
    <property type="component" value="Unassembled WGS sequence"/>
</dbReference>
<dbReference type="Pfam" id="PF13384">
    <property type="entry name" value="HTH_23"/>
    <property type="match status" value="1"/>
</dbReference>
<evidence type="ECO:0000313" key="2">
    <source>
        <dbReference type="Proteomes" id="UP000199063"/>
    </source>
</evidence>
<evidence type="ECO:0008006" key="3">
    <source>
        <dbReference type="Google" id="ProtNLM"/>
    </source>
</evidence>